<keyword evidence="2" id="KW-1185">Reference proteome</keyword>
<evidence type="ECO:0000313" key="1">
    <source>
        <dbReference type="EMBL" id="KAI5655818.1"/>
    </source>
</evidence>
<gene>
    <name evidence="1" type="ORF">M9H77_33005</name>
</gene>
<sequence>MSCRGFTNALIERQVKAGRAVTVARIFEDLKSGFLSSVPEDGNTNVAEADVIDPIERCRLGYYFLILEEEIGVICKQSGIVEHEIKYISPDLVLSSQITSSFSFISNLQECDNDNAVEANVTDPIKRFQLGYHFMILDEEIGVICKYCGIRHIAGATMIEDTRTPFPESVNPTCHPVIMAPLTMLRAWGNELKRWKVNIPFHNLNDPEFQDRSILGIEYDLFERLTSEHSEGDHFENFWKILPAILFLDEDHTPCNKKSQLWKALTKVKSGRRIILTGTPFQKLLEKLETSLEAGVKTQFVIDIIPLGLYVDLLKLLMEHLTSYFYREEGKHVLYMDGAMDEKQRQSVIHSLNDDEASSYVNETILKEEKDKRNEIANKRSSRRSKLKMKSKVTLVATSSSEKETMLKKKSITEKEILSGVQKIGVSNS</sequence>
<accession>A0ACC0A733</accession>
<dbReference type="EMBL" id="CM044707">
    <property type="protein sequence ID" value="KAI5655818.1"/>
    <property type="molecule type" value="Genomic_DNA"/>
</dbReference>
<dbReference type="Proteomes" id="UP001060085">
    <property type="component" value="Linkage Group LG07"/>
</dbReference>
<evidence type="ECO:0000313" key="2">
    <source>
        <dbReference type="Proteomes" id="UP001060085"/>
    </source>
</evidence>
<reference evidence="2" key="1">
    <citation type="journal article" date="2023" name="Nat. Plants">
        <title>Single-cell RNA sequencing provides a high-resolution roadmap for understanding the multicellular compartmentation of specialized metabolism.</title>
        <authorList>
            <person name="Sun S."/>
            <person name="Shen X."/>
            <person name="Li Y."/>
            <person name="Li Y."/>
            <person name="Wang S."/>
            <person name="Li R."/>
            <person name="Zhang H."/>
            <person name="Shen G."/>
            <person name="Guo B."/>
            <person name="Wei J."/>
            <person name="Xu J."/>
            <person name="St-Pierre B."/>
            <person name="Chen S."/>
            <person name="Sun C."/>
        </authorList>
    </citation>
    <scope>NUCLEOTIDE SEQUENCE [LARGE SCALE GENOMIC DNA]</scope>
</reference>
<organism evidence="1 2">
    <name type="scientific">Catharanthus roseus</name>
    <name type="common">Madagascar periwinkle</name>
    <name type="synonym">Vinca rosea</name>
    <dbReference type="NCBI Taxonomy" id="4058"/>
    <lineage>
        <taxon>Eukaryota</taxon>
        <taxon>Viridiplantae</taxon>
        <taxon>Streptophyta</taxon>
        <taxon>Embryophyta</taxon>
        <taxon>Tracheophyta</taxon>
        <taxon>Spermatophyta</taxon>
        <taxon>Magnoliopsida</taxon>
        <taxon>eudicotyledons</taxon>
        <taxon>Gunneridae</taxon>
        <taxon>Pentapetalae</taxon>
        <taxon>asterids</taxon>
        <taxon>lamiids</taxon>
        <taxon>Gentianales</taxon>
        <taxon>Apocynaceae</taxon>
        <taxon>Rauvolfioideae</taxon>
        <taxon>Vinceae</taxon>
        <taxon>Catharanthinae</taxon>
        <taxon>Catharanthus</taxon>
    </lineage>
</organism>
<protein>
    <submittedName>
        <fullName evidence="1">Uncharacterized protein</fullName>
    </submittedName>
</protein>
<comment type="caution">
    <text evidence="1">The sequence shown here is derived from an EMBL/GenBank/DDBJ whole genome shotgun (WGS) entry which is preliminary data.</text>
</comment>
<proteinExistence type="predicted"/>
<name>A0ACC0A733_CATRO</name>